<accession>A0A191UF70</accession>
<dbReference type="PANTHER" id="PTHR43000">
    <property type="entry name" value="DTDP-D-GLUCOSE 4,6-DEHYDRATASE-RELATED"/>
    <property type="match status" value="1"/>
</dbReference>
<dbReference type="InterPro" id="IPR036291">
    <property type="entry name" value="NAD(P)-bd_dom_sf"/>
</dbReference>
<dbReference type="Gene3D" id="3.40.50.720">
    <property type="entry name" value="NAD(P)-binding Rossmann-like Domain"/>
    <property type="match status" value="1"/>
</dbReference>
<dbReference type="RefSeq" id="WP_068948690.1">
    <property type="nucleotide sequence ID" value="NZ_CP015922.1"/>
</dbReference>
<dbReference type="OrthoDB" id="9801056at2"/>
<dbReference type="Proteomes" id="UP000078463">
    <property type="component" value="Chromosome"/>
</dbReference>
<dbReference type="STRING" id="1743168.A8O14_06055"/>
<reference evidence="5" key="1">
    <citation type="submission" date="2016-05" db="EMBL/GenBank/DDBJ databases">
        <title>Polynucleobacter sp. QLW-P1FAT50C-4 genome.</title>
        <authorList>
            <person name="Hahn M.W."/>
        </authorList>
    </citation>
    <scope>NUCLEOTIDE SEQUENCE [LARGE SCALE GENOMIC DNA]</scope>
    <source>
        <strain evidence="5">QLW-P1FAT50C-4</strain>
    </source>
</reference>
<name>A0A191UF70_9BURK</name>
<dbReference type="EMBL" id="CP015922">
    <property type="protein sequence ID" value="ANI99679.1"/>
    <property type="molecule type" value="Genomic_DNA"/>
</dbReference>
<evidence type="ECO:0000256" key="2">
    <source>
        <dbReference type="ARBA" id="ARBA00007637"/>
    </source>
</evidence>
<dbReference type="KEGG" id="pwu:A8O14_06055"/>
<dbReference type="InterPro" id="IPR001509">
    <property type="entry name" value="Epimerase_deHydtase"/>
</dbReference>
<comment type="pathway">
    <text evidence="1">Bacterial outer membrane biogenesis; LPS O-antigen biosynthesis.</text>
</comment>
<keyword evidence="5" id="KW-1185">Reference proteome</keyword>
<evidence type="ECO:0000259" key="3">
    <source>
        <dbReference type="Pfam" id="PF01370"/>
    </source>
</evidence>
<dbReference type="AlphaFoldDB" id="A0A191UF70"/>
<proteinExistence type="inferred from homology"/>
<dbReference type="Pfam" id="PF01370">
    <property type="entry name" value="Epimerase"/>
    <property type="match status" value="1"/>
</dbReference>
<organism evidence="4 5">
    <name type="scientific">Polynucleobacter wuianus</name>
    <dbReference type="NCBI Taxonomy" id="1743168"/>
    <lineage>
        <taxon>Bacteria</taxon>
        <taxon>Pseudomonadati</taxon>
        <taxon>Pseudomonadota</taxon>
        <taxon>Betaproteobacteria</taxon>
        <taxon>Burkholderiales</taxon>
        <taxon>Burkholderiaceae</taxon>
        <taxon>Polynucleobacter</taxon>
    </lineage>
</organism>
<feature type="domain" description="NAD-dependent epimerase/dehydratase" evidence="3">
    <location>
        <begin position="4"/>
        <end position="168"/>
    </location>
</feature>
<gene>
    <name evidence="4" type="ORF">A8O14_06055</name>
</gene>
<protein>
    <recommendedName>
        <fullName evidence="3">NAD-dependent epimerase/dehydratase domain-containing protein</fullName>
    </recommendedName>
</protein>
<dbReference type="SUPFAM" id="SSF51735">
    <property type="entry name" value="NAD(P)-binding Rossmann-fold domains"/>
    <property type="match status" value="1"/>
</dbReference>
<evidence type="ECO:0000313" key="4">
    <source>
        <dbReference type="EMBL" id="ANI99679.1"/>
    </source>
</evidence>
<comment type="similarity">
    <text evidence="2">Belongs to the NAD(P)-dependent epimerase/dehydratase family.</text>
</comment>
<evidence type="ECO:0000256" key="1">
    <source>
        <dbReference type="ARBA" id="ARBA00005125"/>
    </source>
</evidence>
<sequence>MSRVLITGGSGFIGTNLVDYHLKNGDIVCSLDNVEPRNKGHNPYYKKVNLLHKEGILKAFKEFQPDYIYHLAARTDLNGAAEQDYLANTVGLENVIECCNQLPQLKRVVFSSSRLVCKIGYSPKNYEDYCPTTAYGYSKVYGEKIIKEMPGRNWSWCIVRPTSIWGPWFSVPYRNFFNAVQKGVYFHPMNLKVLKSFGYVGNTVYQLANLMEASLEKVNKKTFYLGDYDPIDVYPFAKLIAHEFGSRDPFQIPIFFLISLAKIGDIFQKFGFSAPLTSFRLSNLNTPMLHDLHDLQGVIGPLPYDLKSGIKETVLWMKGEK</sequence>
<evidence type="ECO:0000313" key="5">
    <source>
        <dbReference type="Proteomes" id="UP000078463"/>
    </source>
</evidence>